<proteinExistence type="predicted"/>
<dbReference type="AlphaFoldDB" id="A0A4U5MVF1"/>
<sequence length="97" mass="10829">MSLDLRGSTPILGTETIRTVSKDSCAFVRAMENAECSTQERLNLLRKACASHPTQPRMHGWQRSGPPSLRPLHPQPRLLYIQSLFGLLHLSALDALH</sequence>
<name>A0A4U5MVF1_STECR</name>
<dbReference type="Proteomes" id="UP000298663">
    <property type="component" value="Unassembled WGS sequence"/>
</dbReference>
<protein>
    <recommendedName>
        <fullName evidence="1">Choline/carnitine acyltransferase domain-containing protein</fullName>
    </recommendedName>
</protein>
<comment type="caution">
    <text evidence="2">The sequence shown here is derived from an EMBL/GenBank/DDBJ whole genome shotgun (WGS) entry which is preliminary data.</text>
</comment>
<evidence type="ECO:0000313" key="2">
    <source>
        <dbReference type="EMBL" id="TKR73562.1"/>
    </source>
</evidence>
<feature type="domain" description="Choline/carnitine acyltransferase" evidence="1">
    <location>
        <begin position="14"/>
        <end position="55"/>
    </location>
</feature>
<dbReference type="InterPro" id="IPR023213">
    <property type="entry name" value="CAT-like_dom_sf"/>
</dbReference>
<reference evidence="2 3" key="1">
    <citation type="journal article" date="2015" name="Genome Biol.">
        <title>Comparative genomics of Steinernema reveals deeply conserved gene regulatory networks.</title>
        <authorList>
            <person name="Dillman A.R."/>
            <person name="Macchietto M."/>
            <person name="Porter C.F."/>
            <person name="Rogers A."/>
            <person name="Williams B."/>
            <person name="Antoshechkin I."/>
            <person name="Lee M.M."/>
            <person name="Goodwin Z."/>
            <person name="Lu X."/>
            <person name="Lewis E.E."/>
            <person name="Goodrich-Blair H."/>
            <person name="Stock S.P."/>
            <person name="Adams B.J."/>
            <person name="Sternberg P.W."/>
            <person name="Mortazavi A."/>
        </authorList>
    </citation>
    <scope>NUCLEOTIDE SEQUENCE [LARGE SCALE GENOMIC DNA]</scope>
    <source>
        <strain evidence="2 3">ALL</strain>
    </source>
</reference>
<dbReference type="EMBL" id="AZBU02000006">
    <property type="protein sequence ID" value="TKR73562.1"/>
    <property type="molecule type" value="Genomic_DNA"/>
</dbReference>
<gene>
    <name evidence="2" type="ORF">L596_020860</name>
</gene>
<accession>A0A4U5MVF1</accession>
<keyword evidence="3" id="KW-1185">Reference proteome</keyword>
<dbReference type="Pfam" id="PF00755">
    <property type="entry name" value="Carn_acyltransf"/>
    <property type="match status" value="1"/>
</dbReference>
<evidence type="ECO:0000259" key="1">
    <source>
        <dbReference type="Pfam" id="PF00755"/>
    </source>
</evidence>
<dbReference type="OrthoDB" id="240216at2759"/>
<reference evidence="2 3" key="2">
    <citation type="journal article" date="2019" name="G3 (Bethesda)">
        <title>Hybrid Assembly of the Genome of the Entomopathogenic Nematode Steinernema carpocapsae Identifies the X-Chromosome.</title>
        <authorList>
            <person name="Serra L."/>
            <person name="Macchietto M."/>
            <person name="Macias-Munoz A."/>
            <person name="McGill C.J."/>
            <person name="Rodriguez I.M."/>
            <person name="Rodriguez B."/>
            <person name="Murad R."/>
            <person name="Mortazavi A."/>
        </authorList>
    </citation>
    <scope>NUCLEOTIDE SEQUENCE [LARGE SCALE GENOMIC DNA]</scope>
    <source>
        <strain evidence="2 3">ALL</strain>
    </source>
</reference>
<evidence type="ECO:0000313" key="3">
    <source>
        <dbReference type="Proteomes" id="UP000298663"/>
    </source>
</evidence>
<dbReference type="InterPro" id="IPR039551">
    <property type="entry name" value="Cho/carn_acyl_trans"/>
</dbReference>
<organism evidence="2 3">
    <name type="scientific">Steinernema carpocapsae</name>
    <name type="common">Entomopathogenic nematode</name>
    <dbReference type="NCBI Taxonomy" id="34508"/>
    <lineage>
        <taxon>Eukaryota</taxon>
        <taxon>Metazoa</taxon>
        <taxon>Ecdysozoa</taxon>
        <taxon>Nematoda</taxon>
        <taxon>Chromadorea</taxon>
        <taxon>Rhabditida</taxon>
        <taxon>Tylenchina</taxon>
        <taxon>Panagrolaimomorpha</taxon>
        <taxon>Strongyloidoidea</taxon>
        <taxon>Steinernematidae</taxon>
        <taxon>Steinernema</taxon>
    </lineage>
</organism>
<dbReference type="SUPFAM" id="SSF52777">
    <property type="entry name" value="CoA-dependent acyltransferases"/>
    <property type="match status" value="1"/>
</dbReference>
<dbReference type="Gene3D" id="3.30.559.10">
    <property type="entry name" value="Chloramphenicol acetyltransferase-like domain"/>
    <property type="match status" value="1"/>
</dbReference>